<dbReference type="AlphaFoldDB" id="A0A090S1Z1"/>
<reference evidence="3 4" key="1">
    <citation type="submission" date="2014-09" db="EMBL/GenBank/DDBJ databases">
        <title>Vibrio maritimus JCM 19235. (C45) whole genome shotgun sequence.</title>
        <authorList>
            <person name="Sawabe T."/>
            <person name="Meirelles P."/>
            <person name="Nakanishi M."/>
            <person name="Sayaka M."/>
            <person name="Hattori M."/>
            <person name="Ohkuma M."/>
        </authorList>
    </citation>
    <scope>NUCLEOTIDE SEQUENCE [LARGE SCALE GENOMIC DNA]</scope>
    <source>
        <strain evidence="4">JCM19235</strain>
    </source>
</reference>
<dbReference type="InterPro" id="IPR024370">
    <property type="entry name" value="PBP_domain"/>
</dbReference>
<keyword evidence="1" id="KW-0732">Signal</keyword>
<dbReference type="STRING" id="990268.JCM19235_1383"/>
<evidence type="ECO:0000313" key="4">
    <source>
        <dbReference type="Proteomes" id="UP000029228"/>
    </source>
</evidence>
<dbReference type="Gene3D" id="3.40.190.10">
    <property type="entry name" value="Periplasmic binding protein-like II"/>
    <property type="match status" value="1"/>
</dbReference>
<dbReference type="Proteomes" id="UP000029228">
    <property type="component" value="Unassembled WGS sequence"/>
</dbReference>
<sequence>MVQSVASSINTIGYSGIGYQVSGAKLVPIANHGDQYVLPTQENVQSGRYPLSRFLYVYVNKDPNRDLAPIEEAYIRYIYSREGQQIVLKDGYVPVSREFAQDELAKVGLGLDR</sequence>
<name>A0A090S1Z1_9VIBR</name>
<evidence type="ECO:0000313" key="3">
    <source>
        <dbReference type="EMBL" id="GAL21561.1"/>
    </source>
</evidence>
<feature type="domain" description="PBP" evidence="2">
    <location>
        <begin position="23"/>
        <end position="82"/>
    </location>
</feature>
<keyword evidence="4" id="KW-1185">Reference proteome</keyword>
<evidence type="ECO:0000256" key="1">
    <source>
        <dbReference type="ARBA" id="ARBA00022729"/>
    </source>
</evidence>
<dbReference type="PANTHER" id="PTHR30570:SF6">
    <property type="entry name" value="PHOSPHATE-BINDING PROTEIN PSTS"/>
    <property type="match status" value="1"/>
</dbReference>
<accession>A0A090S1Z1</accession>
<dbReference type="SUPFAM" id="SSF53850">
    <property type="entry name" value="Periplasmic binding protein-like II"/>
    <property type="match status" value="1"/>
</dbReference>
<dbReference type="PANTHER" id="PTHR30570">
    <property type="entry name" value="PERIPLASMIC PHOSPHATE BINDING COMPONENT OF PHOSPHATE ABC TRANSPORTER"/>
    <property type="match status" value="1"/>
</dbReference>
<organism evidence="3 4">
    <name type="scientific">Vibrio maritimus</name>
    <dbReference type="NCBI Taxonomy" id="990268"/>
    <lineage>
        <taxon>Bacteria</taxon>
        <taxon>Pseudomonadati</taxon>
        <taxon>Pseudomonadota</taxon>
        <taxon>Gammaproteobacteria</taxon>
        <taxon>Vibrionales</taxon>
        <taxon>Vibrionaceae</taxon>
        <taxon>Vibrio</taxon>
    </lineage>
</organism>
<gene>
    <name evidence="3" type="ORF">JCM19235_1383</name>
</gene>
<dbReference type="Pfam" id="PF12849">
    <property type="entry name" value="PBP_like_2"/>
    <property type="match status" value="1"/>
</dbReference>
<dbReference type="EMBL" id="BBMR01000009">
    <property type="protein sequence ID" value="GAL21561.1"/>
    <property type="molecule type" value="Genomic_DNA"/>
</dbReference>
<evidence type="ECO:0000259" key="2">
    <source>
        <dbReference type="Pfam" id="PF12849"/>
    </source>
</evidence>
<comment type="caution">
    <text evidence="3">The sequence shown here is derived from an EMBL/GenBank/DDBJ whole genome shotgun (WGS) entry which is preliminary data.</text>
</comment>
<protein>
    <submittedName>
        <fullName evidence="3">Phosphate ABC transporter periplasmic phosphate-binding protein PstS</fullName>
    </submittedName>
</protein>
<dbReference type="InterPro" id="IPR050811">
    <property type="entry name" value="Phosphate_ABC_transporter"/>
</dbReference>
<proteinExistence type="predicted"/>